<reference evidence="3 5" key="2">
    <citation type="submission" date="2023-03" db="EMBL/GenBank/DDBJ databases">
        <title>Comparative genome and transcriptome analysis combination mining strategies for increasing vitamin B12 production of Ensifer adhaerens strain.</title>
        <authorList>
            <person name="Yongheng L."/>
        </authorList>
    </citation>
    <scope>NUCLEOTIDE SEQUENCE [LARGE SCALE GENOMIC DNA]</scope>
    <source>
        <strain evidence="3 5">Casida A-T305</strain>
    </source>
</reference>
<evidence type="ECO:0000313" key="2">
    <source>
        <dbReference type="EMBL" id="USJ21658.1"/>
    </source>
</evidence>
<keyword evidence="1" id="KW-0812">Transmembrane</keyword>
<name>A0A9Q8Y3Y6_ENSAD</name>
<feature type="transmembrane region" description="Helical" evidence="1">
    <location>
        <begin position="7"/>
        <end position="26"/>
    </location>
</feature>
<gene>
    <name evidence="2" type="ORF">NE863_09990</name>
    <name evidence="3" type="ORF">P4B07_09840</name>
</gene>
<keyword evidence="5" id="KW-1185">Reference proteome</keyword>
<feature type="transmembrane region" description="Helical" evidence="1">
    <location>
        <begin position="38"/>
        <end position="56"/>
    </location>
</feature>
<evidence type="ECO:0000313" key="4">
    <source>
        <dbReference type="Proteomes" id="UP001055460"/>
    </source>
</evidence>
<feature type="transmembrane region" description="Helical" evidence="1">
    <location>
        <begin position="88"/>
        <end position="106"/>
    </location>
</feature>
<accession>A0A9Q8Y3Y6</accession>
<evidence type="ECO:0000313" key="3">
    <source>
        <dbReference type="EMBL" id="WFP92632.1"/>
    </source>
</evidence>
<dbReference type="RefSeq" id="WP_034793228.1">
    <property type="nucleotide sequence ID" value="NZ_CAXURO020000001.1"/>
</dbReference>
<dbReference type="GeneID" id="29520095"/>
<dbReference type="KEGG" id="eah:FA04_09660"/>
<dbReference type="Proteomes" id="UP001214094">
    <property type="component" value="Chromosome"/>
</dbReference>
<sequence length="115" mass="11790">MIRVLDLAAFGEMATGLALVVAPSLVGQVLLGELLTGPAIPTARVAGIALIALGVACWKNSSLIGMLIYSAAVTLYLAWFGLTDGSTGVLLWPAIAVHAVLSVLLWRGRHTPGAG</sequence>
<protein>
    <submittedName>
        <fullName evidence="2">Uncharacterized protein</fullName>
    </submittedName>
</protein>
<organism evidence="2 4">
    <name type="scientific">Ensifer adhaerens</name>
    <name type="common">Sinorhizobium morelense</name>
    <dbReference type="NCBI Taxonomy" id="106592"/>
    <lineage>
        <taxon>Bacteria</taxon>
        <taxon>Pseudomonadati</taxon>
        <taxon>Pseudomonadota</taxon>
        <taxon>Alphaproteobacteria</taxon>
        <taxon>Hyphomicrobiales</taxon>
        <taxon>Rhizobiaceae</taxon>
        <taxon>Sinorhizobium/Ensifer group</taxon>
        <taxon>Ensifer</taxon>
    </lineage>
</organism>
<feature type="transmembrane region" description="Helical" evidence="1">
    <location>
        <begin position="63"/>
        <end position="82"/>
    </location>
</feature>
<dbReference type="Proteomes" id="UP001055460">
    <property type="component" value="Chromosome"/>
</dbReference>
<reference evidence="2" key="1">
    <citation type="submission" date="2022-06" db="EMBL/GenBank/DDBJ databases">
        <title>Physiological and biochemical characterization and genomic elucidation of a strain of the genus Ensifer adhaerens M8 that combines arsenic oxidation and chromium reduction.</title>
        <authorList>
            <person name="Li X."/>
            <person name="Yu c."/>
        </authorList>
    </citation>
    <scope>NUCLEOTIDE SEQUENCE</scope>
    <source>
        <strain evidence="2">M8</strain>
    </source>
</reference>
<evidence type="ECO:0000256" key="1">
    <source>
        <dbReference type="SAM" id="Phobius"/>
    </source>
</evidence>
<dbReference type="EMBL" id="CP121308">
    <property type="protein sequence ID" value="WFP92632.1"/>
    <property type="molecule type" value="Genomic_DNA"/>
</dbReference>
<dbReference type="AlphaFoldDB" id="A0A9Q8Y3Y6"/>
<dbReference type="OrthoDB" id="7027265at2"/>
<dbReference type="EMBL" id="CP098807">
    <property type="protein sequence ID" value="USJ21658.1"/>
    <property type="molecule type" value="Genomic_DNA"/>
</dbReference>
<proteinExistence type="predicted"/>
<evidence type="ECO:0000313" key="5">
    <source>
        <dbReference type="Proteomes" id="UP001214094"/>
    </source>
</evidence>
<keyword evidence="1" id="KW-0472">Membrane</keyword>
<keyword evidence="1" id="KW-1133">Transmembrane helix</keyword>